<evidence type="ECO:0000313" key="2">
    <source>
        <dbReference type="Proteomes" id="UP000075799"/>
    </source>
</evidence>
<dbReference type="InterPro" id="IPR036515">
    <property type="entry name" value="Transposase_17_sf"/>
</dbReference>
<dbReference type="EMBL" id="LUKD01000001">
    <property type="protein sequence ID" value="KYG69433.1"/>
    <property type="molecule type" value="Genomic_DNA"/>
</dbReference>
<dbReference type="GO" id="GO:0006313">
    <property type="term" value="P:DNA transposition"/>
    <property type="evidence" value="ECO:0007669"/>
    <property type="project" value="InterPro"/>
</dbReference>
<evidence type="ECO:0000313" key="1">
    <source>
        <dbReference type="EMBL" id="KYG69433.1"/>
    </source>
</evidence>
<proteinExistence type="predicted"/>
<protein>
    <recommendedName>
        <fullName evidence="3">Transposase</fullName>
    </recommendedName>
</protein>
<gene>
    <name evidence="1" type="ORF">AZI87_09640</name>
</gene>
<dbReference type="Gene3D" id="3.30.70.1290">
    <property type="entry name" value="Transposase IS200-like"/>
    <property type="match status" value="1"/>
</dbReference>
<sequence length="132" mass="15567">MRETSREISFNSFRINQTYGSRFHRTLIDNPLYYLHAYKYVYRNPVAAGLCNKVEEYPYSSLQGLLGNTWMDVPISEDENWGFFSSRTETLKWLNTTPDPQCMEEVRVALRKPTFKLSPQNKRPSILEKHPL</sequence>
<dbReference type="GO" id="GO:0004803">
    <property type="term" value="F:transposase activity"/>
    <property type="evidence" value="ECO:0007669"/>
    <property type="project" value="InterPro"/>
</dbReference>
<name>A0A161PRI2_BDEBC</name>
<organism evidence="1 2">
    <name type="scientific">Bdellovibrio bacteriovorus</name>
    <dbReference type="NCBI Taxonomy" id="959"/>
    <lineage>
        <taxon>Bacteria</taxon>
        <taxon>Pseudomonadati</taxon>
        <taxon>Bdellovibrionota</taxon>
        <taxon>Bdellovibrionia</taxon>
        <taxon>Bdellovibrionales</taxon>
        <taxon>Pseudobdellovibrionaceae</taxon>
        <taxon>Bdellovibrio</taxon>
    </lineage>
</organism>
<dbReference type="GO" id="GO:0003677">
    <property type="term" value="F:DNA binding"/>
    <property type="evidence" value="ECO:0007669"/>
    <property type="project" value="InterPro"/>
</dbReference>
<dbReference type="AlphaFoldDB" id="A0A161PRI2"/>
<accession>A0A161PRI2</accession>
<reference evidence="1 2" key="1">
    <citation type="submission" date="2016-03" db="EMBL/GenBank/DDBJ databases">
        <authorList>
            <person name="Ploux O."/>
        </authorList>
    </citation>
    <scope>NUCLEOTIDE SEQUENCE [LARGE SCALE GENOMIC DNA]</scope>
    <source>
        <strain evidence="1 2">EC13</strain>
    </source>
</reference>
<dbReference type="Proteomes" id="UP000075799">
    <property type="component" value="Unassembled WGS sequence"/>
</dbReference>
<evidence type="ECO:0008006" key="3">
    <source>
        <dbReference type="Google" id="ProtNLM"/>
    </source>
</evidence>
<comment type="caution">
    <text evidence="1">The sequence shown here is derived from an EMBL/GenBank/DDBJ whole genome shotgun (WGS) entry which is preliminary data.</text>
</comment>